<dbReference type="GO" id="GO:0003700">
    <property type="term" value="F:DNA-binding transcription factor activity"/>
    <property type="evidence" value="ECO:0007669"/>
    <property type="project" value="TreeGrafter"/>
</dbReference>
<evidence type="ECO:0000256" key="2">
    <source>
        <dbReference type="ARBA" id="ARBA00023125"/>
    </source>
</evidence>
<dbReference type="Proteomes" id="UP000478417">
    <property type="component" value="Unassembled WGS sequence"/>
</dbReference>
<dbReference type="CDD" id="cd01392">
    <property type="entry name" value="HTH_LacI"/>
    <property type="match status" value="1"/>
</dbReference>
<comment type="caution">
    <text evidence="5">The sequence shown here is derived from an EMBL/GenBank/DDBJ whole genome shotgun (WGS) entry which is preliminary data.</text>
</comment>
<dbReference type="SUPFAM" id="SSF53822">
    <property type="entry name" value="Periplasmic binding protein-like I"/>
    <property type="match status" value="1"/>
</dbReference>
<organism evidence="5 6">
    <name type="scientific">Oceanipulchritudo coccoides</name>
    <dbReference type="NCBI Taxonomy" id="2706888"/>
    <lineage>
        <taxon>Bacteria</taxon>
        <taxon>Pseudomonadati</taxon>
        <taxon>Verrucomicrobiota</taxon>
        <taxon>Opitutia</taxon>
        <taxon>Puniceicoccales</taxon>
        <taxon>Oceanipulchritudinaceae</taxon>
        <taxon>Oceanipulchritudo</taxon>
    </lineage>
</organism>
<name>A0A6B2M0K0_9BACT</name>
<keyword evidence="3" id="KW-0804">Transcription</keyword>
<dbReference type="InterPro" id="IPR000843">
    <property type="entry name" value="HTH_LacI"/>
</dbReference>
<dbReference type="SMART" id="SM00354">
    <property type="entry name" value="HTH_LACI"/>
    <property type="match status" value="1"/>
</dbReference>
<evidence type="ECO:0000256" key="3">
    <source>
        <dbReference type="ARBA" id="ARBA00023163"/>
    </source>
</evidence>
<keyword evidence="6" id="KW-1185">Reference proteome</keyword>
<dbReference type="CDD" id="cd06267">
    <property type="entry name" value="PBP1_LacI_sugar_binding-like"/>
    <property type="match status" value="1"/>
</dbReference>
<gene>
    <name evidence="5" type="ORF">G0Q06_05385</name>
</gene>
<dbReference type="PROSITE" id="PS50932">
    <property type="entry name" value="HTH_LACI_2"/>
    <property type="match status" value="1"/>
</dbReference>
<dbReference type="InterPro" id="IPR010982">
    <property type="entry name" value="Lambda_DNA-bd_dom_sf"/>
</dbReference>
<dbReference type="InterPro" id="IPR028082">
    <property type="entry name" value="Peripla_BP_I"/>
</dbReference>
<proteinExistence type="predicted"/>
<keyword evidence="1" id="KW-0805">Transcription regulation</keyword>
<dbReference type="Gene3D" id="1.10.260.40">
    <property type="entry name" value="lambda repressor-like DNA-binding domains"/>
    <property type="match status" value="1"/>
</dbReference>
<dbReference type="AlphaFoldDB" id="A0A6B2M0K0"/>
<accession>A0A6B2M0K0</accession>
<dbReference type="Pfam" id="PF00356">
    <property type="entry name" value="LacI"/>
    <property type="match status" value="1"/>
</dbReference>
<dbReference type="PANTHER" id="PTHR30146">
    <property type="entry name" value="LACI-RELATED TRANSCRIPTIONAL REPRESSOR"/>
    <property type="match status" value="1"/>
</dbReference>
<dbReference type="PANTHER" id="PTHR30146:SF109">
    <property type="entry name" value="HTH-TYPE TRANSCRIPTIONAL REGULATOR GALS"/>
    <property type="match status" value="1"/>
</dbReference>
<protein>
    <submittedName>
        <fullName evidence="5">LacI family transcriptional regulator</fullName>
    </submittedName>
</protein>
<evidence type="ECO:0000256" key="1">
    <source>
        <dbReference type="ARBA" id="ARBA00023015"/>
    </source>
</evidence>
<dbReference type="GO" id="GO:0000976">
    <property type="term" value="F:transcription cis-regulatory region binding"/>
    <property type="evidence" value="ECO:0007669"/>
    <property type="project" value="TreeGrafter"/>
</dbReference>
<dbReference type="RefSeq" id="WP_163963198.1">
    <property type="nucleotide sequence ID" value="NZ_JAAGNX010000001.1"/>
</dbReference>
<evidence type="ECO:0000259" key="4">
    <source>
        <dbReference type="PROSITE" id="PS50932"/>
    </source>
</evidence>
<dbReference type="Gene3D" id="3.40.50.2300">
    <property type="match status" value="2"/>
</dbReference>
<dbReference type="PROSITE" id="PS00356">
    <property type="entry name" value="HTH_LACI_1"/>
    <property type="match status" value="1"/>
</dbReference>
<keyword evidence="2" id="KW-0238">DNA-binding</keyword>
<reference evidence="5 6" key="1">
    <citation type="submission" date="2020-02" db="EMBL/GenBank/DDBJ databases">
        <title>Albibacoteraceae fam. nov., the first described family within the subdivision 4 Verrucomicrobia.</title>
        <authorList>
            <person name="Xi F."/>
        </authorList>
    </citation>
    <scope>NUCLEOTIDE SEQUENCE [LARGE SCALE GENOMIC DNA]</scope>
    <source>
        <strain evidence="5 6">CK1056</strain>
    </source>
</reference>
<sequence>MRKSNSKRTTIKDVAEAAGVSTAAVSQALRPKENSNIKLQETKIQLIRETAKKLNYRPHTGARSIRSQRFGSIGYFSSKSLNLVYTPYGYQHGVHDALEESDFRLTLIRVSAGVDQASEEIPKAFSEFHLDGLIVESYSELASKLHDLYADRDFPFLYLNDRHEFDSVFVGEIEASKVLTNHVISKGYRKIAFAHRYIKGEPVIEKMHHSALDRETGYRQTMSANGLNPTVVTVESPAVLGREVNLTDEQWEQLKEFDAIIAYDDDFANCIARKCYDKGIRIPDDIGLAGFNGDYASLSSWRALTTMQIPAYEMGLTLGRMAVNRIKGDAGKLPSVRFVPSLIQGNTI</sequence>
<dbReference type="SUPFAM" id="SSF47413">
    <property type="entry name" value="lambda repressor-like DNA-binding domains"/>
    <property type="match status" value="1"/>
</dbReference>
<dbReference type="InterPro" id="IPR046335">
    <property type="entry name" value="LacI/GalR-like_sensor"/>
</dbReference>
<feature type="domain" description="HTH lacI-type" evidence="4">
    <location>
        <begin position="9"/>
        <end position="67"/>
    </location>
</feature>
<dbReference type="Pfam" id="PF13377">
    <property type="entry name" value="Peripla_BP_3"/>
    <property type="match status" value="1"/>
</dbReference>
<evidence type="ECO:0000313" key="5">
    <source>
        <dbReference type="EMBL" id="NDV61876.1"/>
    </source>
</evidence>
<dbReference type="EMBL" id="JAAGNX010000001">
    <property type="protein sequence ID" value="NDV61876.1"/>
    <property type="molecule type" value="Genomic_DNA"/>
</dbReference>
<evidence type="ECO:0000313" key="6">
    <source>
        <dbReference type="Proteomes" id="UP000478417"/>
    </source>
</evidence>